<evidence type="ECO:0000256" key="4">
    <source>
        <dbReference type="ARBA" id="ARBA00023015"/>
    </source>
</evidence>
<gene>
    <name evidence="11" type="ORF">GCK32_006539</name>
</gene>
<reference evidence="11 12" key="1">
    <citation type="submission" date="2019-10" db="EMBL/GenBank/DDBJ databases">
        <title>Assembly and Annotation for the nematode Trichostrongylus colubriformis.</title>
        <authorList>
            <person name="Martin J."/>
        </authorList>
    </citation>
    <scope>NUCLEOTIDE SEQUENCE [LARGE SCALE GENOMIC DNA]</scope>
    <source>
        <strain evidence="11">G859</strain>
        <tissue evidence="11">Whole worm</tissue>
    </source>
</reference>
<evidence type="ECO:0000256" key="3">
    <source>
        <dbReference type="ARBA" id="ARBA00022737"/>
    </source>
</evidence>
<dbReference type="AlphaFoldDB" id="A0AAN8FQ78"/>
<dbReference type="CDD" id="cd19609">
    <property type="entry name" value="NTD_TDP-43"/>
    <property type="match status" value="1"/>
</dbReference>
<comment type="caution">
    <text evidence="11">The sequence shown here is derived from an EMBL/GenBank/DDBJ whole genome shotgun (WGS) entry which is preliminary data.</text>
</comment>
<feature type="domain" description="RRM" evidence="10">
    <location>
        <begin position="260"/>
        <end position="339"/>
    </location>
</feature>
<keyword evidence="7" id="KW-0539">Nucleus</keyword>
<dbReference type="InterPro" id="IPR012677">
    <property type="entry name" value="Nucleotide-bd_a/b_plait_sf"/>
</dbReference>
<comment type="subcellular location">
    <subcellularLocation>
        <location evidence="1">Nucleus</location>
    </subcellularLocation>
</comment>
<dbReference type="GO" id="GO:0006397">
    <property type="term" value="P:mRNA processing"/>
    <property type="evidence" value="ECO:0007669"/>
    <property type="project" value="UniProtKB-KW"/>
</dbReference>
<evidence type="ECO:0000256" key="2">
    <source>
        <dbReference type="ARBA" id="ARBA00022664"/>
    </source>
</evidence>
<keyword evidence="3" id="KW-0677">Repeat</keyword>
<dbReference type="SMART" id="SM00360">
    <property type="entry name" value="RRM"/>
    <property type="match status" value="2"/>
</dbReference>
<evidence type="ECO:0000313" key="12">
    <source>
        <dbReference type="Proteomes" id="UP001331761"/>
    </source>
</evidence>
<keyword evidence="6" id="KW-0508">mRNA splicing</keyword>
<dbReference type="PANTHER" id="PTHR48033:SF9">
    <property type="entry name" value="TAR DNA-BINDING PROTEIN 43"/>
    <property type="match status" value="1"/>
</dbReference>
<keyword evidence="2" id="KW-0507">mRNA processing</keyword>
<accession>A0AAN8FQ78</accession>
<feature type="domain" description="RRM" evidence="10">
    <location>
        <begin position="166"/>
        <end position="243"/>
    </location>
</feature>
<feature type="region of interest" description="Disordered" evidence="9">
    <location>
        <begin position="398"/>
        <end position="434"/>
    </location>
</feature>
<dbReference type="Proteomes" id="UP001331761">
    <property type="component" value="Unassembled WGS sequence"/>
</dbReference>
<proteinExistence type="predicted"/>
<evidence type="ECO:0000259" key="10">
    <source>
        <dbReference type="PROSITE" id="PS50102"/>
    </source>
</evidence>
<dbReference type="Pfam" id="PF18694">
    <property type="entry name" value="TDP-43_N"/>
    <property type="match status" value="1"/>
</dbReference>
<evidence type="ECO:0000256" key="9">
    <source>
        <dbReference type="SAM" id="MobiDB-lite"/>
    </source>
</evidence>
<keyword evidence="8" id="KW-0694">RNA-binding</keyword>
<dbReference type="GO" id="GO:0008380">
    <property type="term" value="P:RNA splicing"/>
    <property type="evidence" value="ECO:0007669"/>
    <property type="project" value="UniProtKB-KW"/>
</dbReference>
<feature type="compositionally biased region" description="Basic and acidic residues" evidence="9">
    <location>
        <begin position="140"/>
        <end position="151"/>
    </location>
</feature>
<evidence type="ECO:0000256" key="6">
    <source>
        <dbReference type="ARBA" id="ARBA00023187"/>
    </source>
</evidence>
<evidence type="ECO:0000256" key="7">
    <source>
        <dbReference type="ARBA" id="ARBA00023242"/>
    </source>
</evidence>
<dbReference type="PANTHER" id="PTHR48033">
    <property type="entry name" value="RNA-BINDING (RRM/RBD/RNP MOTIFS) FAMILY PROTEIN"/>
    <property type="match status" value="1"/>
</dbReference>
<protein>
    <submittedName>
        <fullName evidence="11">RRM domain-containing protein</fullName>
    </submittedName>
</protein>
<dbReference type="InterPro" id="IPR000504">
    <property type="entry name" value="RRM_dom"/>
</dbReference>
<dbReference type="Pfam" id="PF00076">
    <property type="entry name" value="RRM_1"/>
    <property type="match status" value="2"/>
</dbReference>
<keyword evidence="4" id="KW-0805">Transcription regulation</keyword>
<dbReference type="PROSITE" id="PS50102">
    <property type="entry name" value="RRM"/>
    <property type="match status" value="2"/>
</dbReference>
<evidence type="ECO:0000256" key="5">
    <source>
        <dbReference type="ARBA" id="ARBA00023163"/>
    </source>
</evidence>
<dbReference type="GO" id="GO:0003723">
    <property type="term" value="F:RNA binding"/>
    <property type="evidence" value="ECO:0007669"/>
    <property type="project" value="UniProtKB-UniRule"/>
</dbReference>
<dbReference type="SUPFAM" id="SSF54928">
    <property type="entry name" value="RNA-binding domain, RBD"/>
    <property type="match status" value="2"/>
</dbReference>
<evidence type="ECO:0000256" key="1">
    <source>
        <dbReference type="ARBA" id="ARBA00004123"/>
    </source>
</evidence>
<dbReference type="GO" id="GO:0010468">
    <property type="term" value="P:regulation of gene expression"/>
    <property type="evidence" value="ECO:0007669"/>
    <property type="project" value="TreeGrafter"/>
</dbReference>
<keyword evidence="12" id="KW-1185">Reference proteome</keyword>
<dbReference type="InterPro" id="IPR035979">
    <property type="entry name" value="RBD_domain_sf"/>
</dbReference>
<dbReference type="EMBL" id="WIXE01014656">
    <property type="protein sequence ID" value="KAK5974113.1"/>
    <property type="molecule type" value="Genomic_DNA"/>
</dbReference>
<feature type="region of interest" description="Disordered" evidence="9">
    <location>
        <begin position="120"/>
        <end position="158"/>
    </location>
</feature>
<dbReference type="InterPro" id="IPR041105">
    <property type="entry name" value="TDP-43_N"/>
</dbReference>
<evidence type="ECO:0000313" key="11">
    <source>
        <dbReference type="EMBL" id="KAK5974113.1"/>
    </source>
</evidence>
<keyword evidence="5" id="KW-0804">Transcription</keyword>
<name>A0AAN8FQ78_TRICO</name>
<sequence length="514" mass="55865">MMIASRGMVTPTVPAGEEKAHGQADGCVNQVVQHSEFVVVSDKSGEPIELPTASDNTLFMATLQASFPGATGLKYKNPKTGALRGVAVEASGTKLLPPPDGWDDKVFLVITPNARSARGSDVSVKRRKISTSDGDSDSDGEGRVGRKRTADDWDSVNKPSLPRRPVDLLVLDVNYKTTDETFKKYFEAFGTVTFAEIKRTAQGTSKGFGFVQMSTVEEEDKVMAMDHVIDGRHCQVRIPDKKKNNSGENQTTGSRKTLINKIYVGRLTEKITEERLREFFNREAKQIKESASVTNVLIPSPFRGFAFVTFTHSEVADRMVKVNNFIIDDVSVVVTFAVSRENPQQAGSSQQNVTPGYTSEFASVYGFGNSNAGYDETSMGLTPFAAREMYGYSSPSGMYPPPSASSPTIHGTPRDGRGVGGAHEQARSRHLATGNQPVPFPSLQQGMQGPPRVVPPMPYMYPRDGVGKAAPSQIASGLDALNLNQKNPELLSAAWTAFFKTLNHGGTPQPRKQY</sequence>
<organism evidence="11 12">
    <name type="scientific">Trichostrongylus colubriformis</name>
    <name type="common">Black scour worm</name>
    <dbReference type="NCBI Taxonomy" id="6319"/>
    <lineage>
        <taxon>Eukaryota</taxon>
        <taxon>Metazoa</taxon>
        <taxon>Ecdysozoa</taxon>
        <taxon>Nematoda</taxon>
        <taxon>Chromadorea</taxon>
        <taxon>Rhabditida</taxon>
        <taxon>Rhabditina</taxon>
        <taxon>Rhabditomorpha</taxon>
        <taxon>Strongyloidea</taxon>
        <taxon>Trichostrongylidae</taxon>
        <taxon>Trichostrongylus</taxon>
    </lineage>
</organism>
<dbReference type="GO" id="GO:0000785">
    <property type="term" value="C:chromatin"/>
    <property type="evidence" value="ECO:0007669"/>
    <property type="project" value="TreeGrafter"/>
</dbReference>
<dbReference type="GO" id="GO:0005654">
    <property type="term" value="C:nucleoplasm"/>
    <property type="evidence" value="ECO:0007669"/>
    <property type="project" value="TreeGrafter"/>
</dbReference>
<evidence type="ECO:0000256" key="8">
    <source>
        <dbReference type="PROSITE-ProRule" id="PRU00176"/>
    </source>
</evidence>
<dbReference type="Gene3D" id="3.30.70.330">
    <property type="match status" value="2"/>
</dbReference>